<keyword evidence="1" id="KW-0472">Membrane</keyword>
<feature type="transmembrane region" description="Helical" evidence="1">
    <location>
        <begin position="165"/>
        <end position="187"/>
    </location>
</feature>
<proteinExistence type="predicted"/>
<dbReference type="Proteomes" id="UP000077262">
    <property type="component" value="Unassembled WGS sequence"/>
</dbReference>
<evidence type="ECO:0000313" key="3">
    <source>
        <dbReference type="Proteomes" id="UP000077262"/>
    </source>
</evidence>
<dbReference type="AlphaFoldDB" id="A0A177JCD8"/>
<dbReference type="Pfam" id="PF03729">
    <property type="entry name" value="DUF308"/>
    <property type="match status" value="2"/>
</dbReference>
<dbReference type="InterPro" id="IPR052712">
    <property type="entry name" value="Acid_resist_chaperone_HdeD"/>
</dbReference>
<keyword evidence="1" id="KW-0812">Transmembrane</keyword>
<sequence length="206" mass="22186">MATLAHKIPFPVCSLAGNWWTFVLRGVLALILAVLAVLMPASALLGLTIIFGAFSMVDGIFSLIAAFRNIRAGEKWGWLAFNGVVGIGAGIVVLIAPMMASFALSLFLWWMIAFWSSASGIAQIVTAIRLRKEIKGEFWLGLGGLLSLALAGFVIWMLLTAPVETFLALGWVLAFYAAMFGTVMLLLGFRLRRASKGDDARTQSAS</sequence>
<evidence type="ECO:0008006" key="4">
    <source>
        <dbReference type="Google" id="ProtNLM"/>
    </source>
</evidence>
<dbReference type="OrthoDB" id="193343at2"/>
<dbReference type="EMBL" id="LSTR01000084">
    <property type="protein sequence ID" value="OAH37875.1"/>
    <property type="molecule type" value="Genomic_DNA"/>
</dbReference>
<reference evidence="2 3" key="1">
    <citation type="submission" date="2016-02" db="EMBL/GenBank/DDBJ databases">
        <authorList>
            <person name="Wen L."/>
            <person name="He K."/>
            <person name="Yang H."/>
        </authorList>
    </citation>
    <scope>NUCLEOTIDE SEQUENCE [LARGE SCALE GENOMIC DNA]</scope>
    <source>
        <strain evidence="2 3">CD09_2</strain>
    </source>
</reference>
<gene>
    <name evidence="2" type="ORF">AX777_23155</name>
</gene>
<feature type="transmembrane region" description="Helical" evidence="1">
    <location>
        <begin position="44"/>
        <end position="67"/>
    </location>
</feature>
<feature type="transmembrane region" description="Helical" evidence="1">
    <location>
        <begin position="138"/>
        <end position="159"/>
    </location>
</feature>
<dbReference type="RefSeq" id="WP_063977042.1">
    <property type="nucleotide sequence ID" value="NZ_LSTR01000084.1"/>
</dbReference>
<feature type="transmembrane region" description="Helical" evidence="1">
    <location>
        <begin position="79"/>
        <end position="100"/>
    </location>
</feature>
<dbReference type="PANTHER" id="PTHR34989">
    <property type="entry name" value="PROTEIN HDED"/>
    <property type="match status" value="1"/>
</dbReference>
<organism evidence="2 3">
    <name type="scientific">Sphingobium yanoikuyae</name>
    <name type="common">Sphingomonas yanoikuyae</name>
    <dbReference type="NCBI Taxonomy" id="13690"/>
    <lineage>
        <taxon>Bacteria</taxon>
        <taxon>Pseudomonadati</taxon>
        <taxon>Pseudomonadota</taxon>
        <taxon>Alphaproteobacteria</taxon>
        <taxon>Sphingomonadales</taxon>
        <taxon>Sphingomonadaceae</taxon>
        <taxon>Sphingobium</taxon>
    </lineage>
</organism>
<feature type="transmembrane region" description="Helical" evidence="1">
    <location>
        <begin position="106"/>
        <end position="126"/>
    </location>
</feature>
<dbReference type="PANTHER" id="PTHR34989:SF1">
    <property type="entry name" value="PROTEIN HDED"/>
    <property type="match status" value="1"/>
</dbReference>
<name>A0A177JCD8_SPHYA</name>
<feature type="transmembrane region" description="Helical" evidence="1">
    <location>
        <begin position="12"/>
        <end position="38"/>
    </location>
</feature>
<comment type="caution">
    <text evidence="2">The sequence shown here is derived from an EMBL/GenBank/DDBJ whole genome shotgun (WGS) entry which is preliminary data.</text>
</comment>
<protein>
    <recommendedName>
        <fullName evidence="4">HdeD family acid-resistance protein</fullName>
    </recommendedName>
</protein>
<keyword evidence="1" id="KW-1133">Transmembrane helix</keyword>
<accession>A0A177JCD8</accession>
<dbReference type="InterPro" id="IPR005325">
    <property type="entry name" value="DUF308_memb"/>
</dbReference>
<evidence type="ECO:0000256" key="1">
    <source>
        <dbReference type="SAM" id="Phobius"/>
    </source>
</evidence>
<dbReference type="GO" id="GO:0005886">
    <property type="term" value="C:plasma membrane"/>
    <property type="evidence" value="ECO:0007669"/>
    <property type="project" value="TreeGrafter"/>
</dbReference>
<evidence type="ECO:0000313" key="2">
    <source>
        <dbReference type="EMBL" id="OAH37875.1"/>
    </source>
</evidence>